<feature type="active site" description="5-glutamyl coenzyme A thioester intermediate" evidence="4">
    <location>
        <position position="325"/>
    </location>
</feature>
<keyword evidence="2 3" id="KW-0808">Transferase</keyword>
<dbReference type="GO" id="GO:0046952">
    <property type="term" value="P:ketone body catabolic process"/>
    <property type="evidence" value="ECO:0007669"/>
    <property type="project" value="InterPro"/>
</dbReference>
<dbReference type="InterPro" id="IPR004165">
    <property type="entry name" value="CoA_trans_fam_I"/>
</dbReference>
<evidence type="ECO:0000313" key="5">
    <source>
        <dbReference type="EMBL" id="BAU59368.1"/>
    </source>
</evidence>
<dbReference type="AlphaFoldDB" id="A0A140JTF0"/>
<dbReference type="SMART" id="SM00882">
    <property type="entry name" value="CoA_trans"/>
    <property type="match status" value="1"/>
</dbReference>
<dbReference type="SMR" id="A0A140JTF0"/>
<dbReference type="InterPro" id="IPR037171">
    <property type="entry name" value="NagB/RpiA_transferase-like"/>
</dbReference>
<protein>
    <submittedName>
        <fullName evidence="5">Propionate-CoA transferase</fullName>
    </submittedName>
</protein>
<evidence type="ECO:0000256" key="4">
    <source>
        <dbReference type="PIRSR" id="PIRSR000858-1"/>
    </source>
</evidence>
<accession>A0A140JTF0</accession>
<dbReference type="EMBL" id="LC126829">
    <property type="protein sequence ID" value="BAU59368.1"/>
    <property type="molecule type" value="Genomic_DNA"/>
</dbReference>
<dbReference type="PANTHER" id="PTHR43293:SF1">
    <property type="entry name" value="ACETATE COA-TRANSFERASE YDIF"/>
    <property type="match status" value="1"/>
</dbReference>
<organism evidence="5">
    <name type="scientific">Megasphaera elsdenii</name>
    <dbReference type="NCBI Taxonomy" id="907"/>
    <lineage>
        <taxon>Bacteria</taxon>
        <taxon>Bacillati</taxon>
        <taxon>Bacillota</taxon>
        <taxon>Negativicutes</taxon>
        <taxon>Veillonellales</taxon>
        <taxon>Veillonellaceae</taxon>
        <taxon>Megasphaera</taxon>
    </lineage>
</organism>
<comment type="similarity">
    <text evidence="1 3">Belongs to the 3-oxoacid CoA-transferase family.</text>
</comment>
<dbReference type="PANTHER" id="PTHR43293">
    <property type="entry name" value="ACETATE COA-TRANSFERASE YDIF"/>
    <property type="match status" value="1"/>
</dbReference>
<dbReference type="InterPro" id="IPR014388">
    <property type="entry name" value="3-oxoacid_CoA-transferase"/>
</dbReference>
<dbReference type="BRENDA" id="2.8.3.1">
    <property type="organism ID" value="3205"/>
</dbReference>
<reference evidence="5" key="1">
    <citation type="submission" date="2016-02" db="EMBL/GenBank/DDBJ databases">
        <title>Biosynthesis from glycolate in Escherichia coli and thermal stability of polyhydroxyalkanoates containing hydroxyl group.</title>
        <authorList>
            <person name="Insomphun C."/>
            <person name="Kobayashi S."/>
            <person name="Fujiki T."/>
            <person name="Numata K."/>
        </authorList>
    </citation>
    <scope>NUCLEOTIDE SEQUENCE</scope>
</reference>
<sequence length="517" mass="55654">MRKVEIITAEQAAQLVKDNDTITSIGFVSSAHPEALTKALEKRFLDTNTPQNLTYIYAGSQGKRDGRAAEHLAHTGLLKRAIIGHWQTVPAIGKLAVENKIEAYNFSQGTLVHWFRALAGHKLGVFTDIGLETFLDPRQLGGKLNDVTKEDLVKLIEVDGHEQLFYPTFPVNVAFLRGTYADESGNITMDEEIGPFESTSVAQAVHNCGGKVVVQVKDVVAHGSLDPRMVKIPGIYVDYVVVAAPEDHQQTYDCEYDPSLSGEHRAPEGATDAALPMSAKKIIGRRGALELTENAVVNLGVGAPEYVASVAGEEGIADTITLTVEGGAIGGVPQGGARFGSSRNADAIIDHTYQFDFYDGGGLDIAYLGLAQCDGSGNINVSKFGTNVAGCGGFPNISQQTPNVYFCGTFTAGGLKIAVEDGKVKILQEGKAKKFIKAVDQITFNGSYAARNGKHVLYITERCVFELTKEGLKLIEVAPGIDIEKDILAHMDFKPIIDNPKLMDARLFQDGPMGLKK</sequence>
<evidence type="ECO:0000256" key="1">
    <source>
        <dbReference type="ARBA" id="ARBA00007154"/>
    </source>
</evidence>
<dbReference type="PIRSF" id="PIRSF000858">
    <property type="entry name" value="SCOT-t"/>
    <property type="match status" value="1"/>
</dbReference>
<gene>
    <name evidence="5" type="primary">pct</name>
</gene>
<dbReference type="RefSeq" id="WP_014015705.1">
    <property type="nucleotide sequence ID" value="NZ_CATZAM010000004.1"/>
</dbReference>
<name>A0A140JTF0_MEGEL</name>
<dbReference type="Gene3D" id="3.40.1080.10">
    <property type="entry name" value="Glutaconate Coenzyme A-transferase"/>
    <property type="match status" value="2"/>
</dbReference>
<dbReference type="SUPFAM" id="SSF100950">
    <property type="entry name" value="NagB/RpiA/CoA transferase-like"/>
    <property type="match status" value="2"/>
</dbReference>
<proteinExistence type="inferred from homology"/>
<evidence type="ECO:0000256" key="2">
    <source>
        <dbReference type="ARBA" id="ARBA00022679"/>
    </source>
</evidence>
<dbReference type="GeneID" id="97491700"/>
<evidence type="ECO:0000256" key="3">
    <source>
        <dbReference type="PIRNR" id="PIRNR000858"/>
    </source>
</evidence>
<dbReference type="Pfam" id="PF01144">
    <property type="entry name" value="CoA_trans"/>
    <property type="match status" value="1"/>
</dbReference>
<dbReference type="GO" id="GO:0008410">
    <property type="term" value="F:CoA-transferase activity"/>
    <property type="evidence" value="ECO:0007669"/>
    <property type="project" value="InterPro"/>
</dbReference>